<evidence type="ECO:0000256" key="1">
    <source>
        <dbReference type="ARBA" id="ARBA00004976"/>
    </source>
</evidence>
<sequence length="745" mass="83608">MDPILERYQALEDKIKAYNPGVDTKRLYDAFSYADNAHTGQMRKDGSPYITHPLAVAEIAAELELDTDSIIASLLHDTVEDTNATYDDVAKRFGKSVADLVDGVTKLTQVKYVSKEEEQMENLRKMLMAMAKDIRVILIKICDRLHNMRTMQYQSPKKQREKALETMEIYAPIAHRLGMQRVKWELEDTSLQYLDPVGYKEISDELATRAAAHEEFMATIQRKIEERLAEEGIKATVYGRIKHAYSIYRKMYGQNKTMDEIFDLYAFRVIVDDIPSCYNVLGCIHDMFKPVLGRFKDYIGTPKPNMYQSLHTTVIGREGLPFEVQIRTWEMHHTAEYGIAAHWKYKQGMANQNLGSESAFEWVRKLLEAQQTTDAEEFLRSMRVDLFADEVFVFTPNGDIINLPAGATPIDFAYSIHSAVGNHMTGAKVNGRMVPFDTQLQNGQIVEVITSKSAHGPSRDWMKLCKSNEARNKIRQWFKKERREENIATGRASFESELKHAGISLASITTEEMLPHILKKVRFGSLDELYAAIGYGGMSAQKAVVRIKDEISRLNRVQAERSAALQAEQTPVILPGRSTPPKQEPAAAKTPKRSSNGIVVEGLDNCLVKFAKCCTPVPGDPVVGFITRGFGVSVHRSDCPNCAPEKRKPEEAGRWVKVSWVAGDQTTYQTALDISAKDRDGLTLDVAMVLSAAKVKVNGLNVHATPDGYAIASILLEVKNQDELTSVINKLGQIQGVYQVKRTTG</sequence>
<dbReference type="InterPro" id="IPR043519">
    <property type="entry name" value="NT_sf"/>
</dbReference>
<dbReference type="InterPro" id="IPR006674">
    <property type="entry name" value="HD_domain"/>
</dbReference>
<dbReference type="PANTHER" id="PTHR21262:SF31">
    <property type="entry name" value="GTP PYROPHOSPHOKINASE"/>
    <property type="match status" value="1"/>
</dbReference>
<dbReference type="Pfam" id="PF02824">
    <property type="entry name" value="TGS"/>
    <property type="match status" value="1"/>
</dbReference>
<evidence type="ECO:0000259" key="7">
    <source>
        <dbReference type="PROSITE" id="PS51831"/>
    </source>
</evidence>
<dbReference type="InterPro" id="IPR004811">
    <property type="entry name" value="RelA/Spo_fam"/>
</dbReference>
<dbReference type="RefSeq" id="WP_193535834.1">
    <property type="nucleotide sequence ID" value="NZ_JADCKF010000001.1"/>
</dbReference>
<dbReference type="CDD" id="cd04876">
    <property type="entry name" value="ACT_RelA-SpoT"/>
    <property type="match status" value="1"/>
</dbReference>
<dbReference type="InterPro" id="IPR007685">
    <property type="entry name" value="RelA_SpoT"/>
</dbReference>
<feature type="domain" description="TGS" evidence="8">
    <location>
        <begin position="389"/>
        <end position="450"/>
    </location>
</feature>
<dbReference type="InterPro" id="IPR045600">
    <property type="entry name" value="RelA/SpoT_AH_RIS"/>
</dbReference>
<dbReference type="Proteomes" id="UP000806211">
    <property type="component" value="Unassembled WGS sequence"/>
</dbReference>
<comment type="catalytic activity">
    <reaction evidence="3">
        <text>GTP + ATP = guanosine 3'-diphosphate 5'-triphosphate + AMP</text>
        <dbReference type="Rhea" id="RHEA:22088"/>
        <dbReference type="ChEBI" id="CHEBI:30616"/>
        <dbReference type="ChEBI" id="CHEBI:37565"/>
        <dbReference type="ChEBI" id="CHEBI:142410"/>
        <dbReference type="ChEBI" id="CHEBI:456215"/>
        <dbReference type="EC" id="2.7.6.5"/>
    </reaction>
</comment>
<name>A0ABR9R787_9FIRM</name>
<comment type="pathway">
    <text evidence="1">Purine metabolism; ppGpp biosynthesis; ppGpp from GTP: step 1/2.</text>
</comment>
<organism evidence="9 10">
    <name type="scientific">Pseudoflavonifractor gallinarum</name>
    <dbReference type="NCBI Taxonomy" id="2779352"/>
    <lineage>
        <taxon>Bacteria</taxon>
        <taxon>Bacillati</taxon>
        <taxon>Bacillota</taxon>
        <taxon>Clostridia</taxon>
        <taxon>Eubacteriales</taxon>
        <taxon>Oscillospiraceae</taxon>
        <taxon>Pseudoflavonifractor</taxon>
    </lineage>
</organism>
<dbReference type="InterPro" id="IPR045865">
    <property type="entry name" value="ACT-like_dom_sf"/>
</dbReference>
<comment type="caution">
    <text evidence="9">The sequence shown here is derived from an EMBL/GenBank/DDBJ whole genome shotgun (WGS) entry which is preliminary data.</text>
</comment>
<evidence type="ECO:0000313" key="10">
    <source>
        <dbReference type="Proteomes" id="UP000806211"/>
    </source>
</evidence>
<dbReference type="NCBIfam" id="TIGR00691">
    <property type="entry name" value="spoT_relA"/>
    <property type="match status" value="1"/>
</dbReference>
<dbReference type="InterPro" id="IPR003607">
    <property type="entry name" value="HD/PDEase_dom"/>
</dbReference>
<dbReference type="EC" id="2.7.6.5" evidence="2"/>
<dbReference type="EMBL" id="JADCKF010000001">
    <property type="protein sequence ID" value="MBE5054561.1"/>
    <property type="molecule type" value="Genomic_DNA"/>
</dbReference>
<feature type="region of interest" description="Disordered" evidence="5">
    <location>
        <begin position="568"/>
        <end position="594"/>
    </location>
</feature>
<dbReference type="PROSITE" id="PS51831">
    <property type="entry name" value="HD"/>
    <property type="match status" value="1"/>
</dbReference>
<evidence type="ECO:0000313" key="9">
    <source>
        <dbReference type="EMBL" id="MBE5054561.1"/>
    </source>
</evidence>
<dbReference type="PANTHER" id="PTHR21262">
    <property type="entry name" value="GUANOSINE-3',5'-BIS DIPHOSPHATE 3'-PYROPHOSPHOHYDROLASE"/>
    <property type="match status" value="1"/>
</dbReference>
<proteinExistence type="inferred from homology"/>
<dbReference type="InterPro" id="IPR002912">
    <property type="entry name" value="ACT_dom"/>
</dbReference>
<dbReference type="SMART" id="SM00954">
    <property type="entry name" value="RelA_SpoT"/>
    <property type="match status" value="1"/>
</dbReference>
<dbReference type="SMART" id="SM00471">
    <property type="entry name" value="HDc"/>
    <property type="match status" value="1"/>
</dbReference>
<reference evidence="9 10" key="1">
    <citation type="submission" date="2020-10" db="EMBL/GenBank/DDBJ databases">
        <title>ChiBAC.</title>
        <authorList>
            <person name="Zenner C."/>
            <person name="Hitch T.C.A."/>
            <person name="Clavel T."/>
        </authorList>
    </citation>
    <scope>NUCLEOTIDE SEQUENCE [LARGE SCALE GENOMIC DNA]</scope>
    <source>
        <strain evidence="9 10">DSM 107456</strain>
    </source>
</reference>
<evidence type="ECO:0000256" key="5">
    <source>
        <dbReference type="SAM" id="MobiDB-lite"/>
    </source>
</evidence>
<dbReference type="PROSITE" id="PS51880">
    <property type="entry name" value="TGS"/>
    <property type="match status" value="1"/>
</dbReference>
<evidence type="ECO:0000259" key="6">
    <source>
        <dbReference type="PROSITE" id="PS51671"/>
    </source>
</evidence>
<dbReference type="Pfam" id="PF13328">
    <property type="entry name" value="HD_4"/>
    <property type="match status" value="1"/>
</dbReference>
<dbReference type="PROSITE" id="PS51671">
    <property type="entry name" value="ACT"/>
    <property type="match status" value="1"/>
</dbReference>
<dbReference type="Gene3D" id="1.10.3210.10">
    <property type="entry name" value="Hypothetical protein af1432"/>
    <property type="match status" value="1"/>
</dbReference>
<evidence type="ECO:0000259" key="8">
    <source>
        <dbReference type="PROSITE" id="PS51880"/>
    </source>
</evidence>
<dbReference type="Pfam" id="PF04607">
    <property type="entry name" value="RelA_SpoT"/>
    <property type="match status" value="1"/>
</dbReference>
<keyword evidence="10" id="KW-1185">Reference proteome</keyword>
<dbReference type="SUPFAM" id="SSF109604">
    <property type="entry name" value="HD-domain/PDEase-like"/>
    <property type="match status" value="1"/>
</dbReference>
<dbReference type="InterPro" id="IPR012675">
    <property type="entry name" value="Beta-grasp_dom_sf"/>
</dbReference>
<evidence type="ECO:0000256" key="2">
    <source>
        <dbReference type="ARBA" id="ARBA00013251"/>
    </source>
</evidence>
<feature type="domain" description="HD" evidence="7">
    <location>
        <begin position="49"/>
        <end position="148"/>
    </location>
</feature>
<dbReference type="CDD" id="cd01668">
    <property type="entry name" value="TGS_RSH"/>
    <property type="match status" value="1"/>
</dbReference>
<dbReference type="Gene3D" id="3.30.70.260">
    <property type="match status" value="1"/>
</dbReference>
<feature type="domain" description="ACT" evidence="6">
    <location>
        <begin position="671"/>
        <end position="745"/>
    </location>
</feature>
<dbReference type="SUPFAM" id="SSF81271">
    <property type="entry name" value="TGS-like"/>
    <property type="match status" value="1"/>
</dbReference>
<dbReference type="Pfam" id="PF19296">
    <property type="entry name" value="RelA_AH_RIS"/>
    <property type="match status" value="1"/>
</dbReference>
<dbReference type="Gene3D" id="3.30.460.10">
    <property type="entry name" value="Beta Polymerase, domain 2"/>
    <property type="match status" value="1"/>
</dbReference>
<gene>
    <name evidence="9" type="ORF">INF37_00885</name>
</gene>
<dbReference type="InterPro" id="IPR033655">
    <property type="entry name" value="TGS_RelA/SpoT"/>
</dbReference>
<comment type="similarity">
    <text evidence="4">Belongs to the relA/spoT family.</text>
</comment>
<dbReference type="InterPro" id="IPR004095">
    <property type="entry name" value="TGS"/>
</dbReference>
<dbReference type="SUPFAM" id="SSF81301">
    <property type="entry name" value="Nucleotidyltransferase"/>
    <property type="match status" value="1"/>
</dbReference>
<comment type="function">
    <text evidence="4">In eubacteria ppGpp (guanosine 3'-diphosphate 5'-diphosphate) is a mediator of the stringent response that coordinates a variety of cellular activities in response to changes in nutritional abundance.</text>
</comment>
<dbReference type="Pfam" id="PF13291">
    <property type="entry name" value="ACT_4"/>
    <property type="match status" value="1"/>
</dbReference>
<protein>
    <recommendedName>
        <fullName evidence="2">GTP diphosphokinase</fullName>
        <ecNumber evidence="2">2.7.6.5</ecNumber>
    </recommendedName>
</protein>
<evidence type="ECO:0000256" key="3">
    <source>
        <dbReference type="ARBA" id="ARBA00048244"/>
    </source>
</evidence>
<evidence type="ECO:0000256" key="4">
    <source>
        <dbReference type="RuleBase" id="RU003847"/>
    </source>
</evidence>
<dbReference type="Gene3D" id="3.10.20.30">
    <property type="match status" value="1"/>
</dbReference>
<dbReference type="SUPFAM" id="SSF55021">
    <property type="entry name" value="ACT-like"/>
    <property type="match status" value="1"/>
</dbReference>
<dbReference type="CDD" id="cd00077">
    <property type="entry name" value="HDc"/>
    <property type="match status" value="1"/>
</dbReference>
<dbReference type="InterPro" id="IPR012676">
    <property type="entry name" value="TGS-like"/>
</dbReference>
<accession>A0ABR9R787</accession>
<dbReference type="CDD" id="cd05399">
    <property type="entry name" value="NT_Rel-Spo_like"/>
    <property type="match status" value="1"/>
</dbReference>